<feature type="region of interest" description="Disordered" evidence="1">
    <location>
        <begin position="178"/>
        <end position="210"/>
    </location>
</feature>
<comment type="caution">
    <text evidence="2">The sequence shown here is derived from an EMBL/GenBank/DDBJ whole genome shotgun (WGS) entry which is preliminary data.</text>
</comment>
<sequence length="210" mass="23537">MSINHIETEDLRRMEGKGGLILQGCGGELQEWLDGINEMFTEAGILKNGAKFQDIFAFEYNDSPCLLYPFEGVDLEIGKLAMWRLQTHETFGGTWLSDFVPNRLGGFIGEPAPEPEKPDCALIGQDGNIFNLVGIAERTLREHGLTDQAKEMKDRVFASGSYGEALCIIGEYVNITDTEPEQRPSLRQQLKETKTAEPSARLKPEKQQER</sequence>
<gene>
    <name evidence="2" type="ORF">GT664_18840</name>
</gene>
<reference evidence="2" key="1">
    <citation type="journal article" date="2019" name="Nat. Med.">
        <title>A library of human gut bacterial isolates paired with longitudinal multiomics data enables mechanistic microbiome research.</title>
        <authorList>
            <person name="Poyet M."/>
            <person name="Groussin M."/>
            <person name="Gibbons S.M."/>
            <person name="Avila-Pacheco J."/>
            <person name="Jiang X."/>
            <person name="Kearney S.M."/>
            <person name="Perrotta A.R."/>
            <person name="Berdy B."/>
            <person name="Zhao S."/>
            <person name="Lieberman T.D."/>
            <person name="Swanson P.K."/>
            <person name="Smith M."/>
            <person name="Roesemann S."/>
            <person name="Alexander J.E."/>
            <person name="Rich S.A."/>
            <person name="Livny J."/>
            <person name="Vlamakis H."/>
            <person name="Clish C."/>
            <person name="Bullock K."/>
            <person name="Deik A."/>
            <person name="Scott J."/>
            <person name="Pierce K.A."/>
            <person name="Xavier R.J."/>
            <person name="Alm E.J."/>
        </authorList>
    </citation>
    <scope>NUCLEOTIDE SEQUENCE</scope>
    <source>
        <strain evidence="2">BIOML-A12</strain>
    </source>
</reference>
<dbReference type="RefSeq" id="WP_009249984.1">
    <property type="nucleotide sequence ID" value="NZ_WWTM01000045.1"/>
</dbReference>
<evidence type="ECO:0000313" key="3">
    <source>
        <dbReference type="Proteomes" id="UP000604383"/>
    </source>
</evidence>
<dbReference type="EMBL" id="WWTN01000042">
    <property type="protein sequence ID" value="MZH57752.1"/>
    <property type="molecule type" value="Genomic_DNA"/>
</dbReference>
<evidence type="ECO:0008006" key="4">
    <source>
        <dbReference type="Google" id="ProtNLM"/>
    </source>
</evidence>
<name>A0AB36BCF8_CLOIN</name>
<organism evidence="2 3">
    <name type="scientific">Clostridium innocuum</name>
    <dbReference type="NCBI Taxonomy" id="1522"/>
    <lineage>
        <taxon>Bacteria</taxon>
        <taxon>Bacillati</taxon>
        <taxon>Bacillota</taxon>
        <taxon>Clostridia</taxon>
        <taxon>Eubacteriales</taxon>
        <taxon>Clostridiaceae</taxon>
        <taxon>Clostridium</taxon>
    </lineage>
</organism>
<dbReference type="Proteomes" id="UP000604383">
    <property type="component" value="Unassembled WGS sequence"/>
</dbReference>
<protein>
    <recommendedName>
        <fullName evidence="4">DUF3846 domain-containing protein</fullName>
    </recommendedName>
</protein>
<accession>A0AB36BCF8</accession>
<proteinExistence type="predicted"/>
<feature type="compositionally biased region" description="Basic and acidic residues" evidence="1">
    <location>
        <begin position="180"/>
        <end position="210"/>
    </location>
</feature>
<evidence type="ECO:0000256" key="1">
    <source>
        <dbReference type="SAM" id="MobiDB-lite"/>
    </source>
</evidence>
<evidence type="ECO:0000313" key="2">
    <source>
        <dbReference type="EMBL" id="MZH57752.1"/>
    </source>
</evidence>
<dbReference type="AlphaFoldDB" id="A0AB36BCF8"/>